<dbReference type="STRING" id="113226.A0A139I1K8"/>
<dbReference type="GO" id="GO:0005829">
    <property type="term" value="C:cytosol"/>
    <property type="evidence" value="ECO:0007669"/>
    <property type="project" value="TreeGrafter"/>
</dbReference>
<dbReference type="InterPro" id="IPR036188">
    <property type="entry name" value="FAD/NAD-bd_sf"/>
</dbReference>
<evidence type="ECO:0000313" key="3">
    <source>
        <dbReference type="EMBL" id="KXT08608.1"/>
    </source>
</evidence>
<dbReference type="SUPFAM" id="SSF51905">
    <property type="entry name" value="FAD/NAD(P)-binding domain"/>
    <property type="match status" value="1"/>
</dbReference>
<comment type="similarity">
    <text evidence="1 2">Belongs to the Rab GDI family.</text>
</comment>
<name>A0A139I1K8_9PEZI</name>
<dbReference type="GO" id="GO:0016192">
    <property type="term" value="P:vesicle-mediated transport"/>
    <property type="evidence" value="ECO:0007669"/>
    <property type="project" value="TreeGrafter"/>
</dbReference>
<dbReference type="Gene3D" id="3.50.50.60">
    <property type="entry name" value="FAD/NAD(P)-binding domain"/>
    <property type="match status" value="1"/>
</dbReference>
<organism evidence="3 4">
    <name type="scientific">Pseudocercospora musae</name>
    <dbReference type="NCBI Taxonomy" id="113226"/>
    <lineage>
        <taxon>Eukaryota</taxon>
        <taxon>Fungi</taxon>
        <taxon>Dikarya</taxon>
        <taxon>Ascomycota</taxon>
        <taxon>Pezizomycotina</taxon>
        <taxon>Dothideomycetes</taxon>
        <taxon>Dothideomycetidae</taxon>
        <taxon>Mycosphaerellales</taxon>
        <taxon>Mycosphaerellaceae</taxon>
        <taxon>Pseudocercospora</taxon>
    </lineage>
</organism>
<dbReference type="PANTHER" id="PTHR11787">
    <property type="entry name" value="RAB GDP-DISSOCIATION INHIBITOR"/>
    <property type="match status" value="1"/>
</dbReference>
<proteinExistence type="inferred from homology"/>
<comment type="caution">
    <text evidence="3">The sequence shown here is derived from an EMBL/GenBank/DDBJ whole genome shotgun (WGS) entry which is preliminary data.</text>
</comment>
<dbReference type="AlphaFoldDB" id="A0A139I1K8"/>
<dbReference type="Pfam" id="PF00996">
    <property type="entry name" value="GDI"/>
    <property type="match status" value="1"/>
</dbReference>
<keyword evidence="4" id="KW-1185">Reference proteome</keyword>
<dbReference type="Gene3D" id="3.30.519.10">
    <property type="entry name" value="Guanine Nucleotide Dissociation Inhibitor, domain 2"/>
    <property type="match status" value="1"/>
</dbReference>
<dbReference type="Proteomes" id="UP000073492">
    <property type="component" value="Unassembled WGS sequence"/>
</dbReference>
<dbReference type="GO" id="GO:0005634">
    <property type="term" value="C:nucleus"/>
    <property type="evidence" value="ECO:0007669"/>
    <property type="project" value="TreeGrafter"/>
</dbReference>
<dbReference type="PRINTS" id="PR00891">
    <property type="entry name" value="RABGDIREP"/>
</dbReference>
<dbReference type="EMBL" id="LFZO01000423">
    <property type="protein sequence ID" value="KXT08608.1"/>
    <property type="molecule type" value="Genomic_DNA"/>
</dbReference>
<dbReference type="Gene3D" id="1.10.405.10">
    <property type="entry name" value="Guanine Nucleotide Dissociation Inhibitor, domain 1"/>
    <property type="match status" value="1"/>
</dbReference>
<protein>
    <recommendedName>
        <fullName evidence="2">Rab proteins geranylgeranyltransferase</fullName>
    </recommendedName>
</protein>
<sequence length="525" mass="56396">MSAMKRNLPRAQLYFTPSPCEKILFAMETLEGSSWDVVISGTGLPQSLLALALSRSGKKILHIDRNNYYGGDEAALSLQEAQEWSEKHKPSPTGASTVFGNAIARKLLANDKLKASRAYSLALAPQLLYCRSALLSAVVASQTHTQLDFQAVATWFIVNAPPDGSASQARLTKVPGGREDIFQDASLDLKAKRALMKFLRFVADYEQQLDTWDTVRSSPFASFLEQKFGLPSAYHSPILALALSAQSSDSTTVEFALPRISRHLRSIGVFGPGFPAVSPKWGGLAEVGQVACRAGAVGGGVYVLGKGLKEVQSTGSDLRLELTGGEKISAQWLVGTSSELGSAAIPAQQDSATIPVMSRSISIISSPLPSLFLPPSEGGVSPVGAVVLIPSPNNDEPPVHIFAHSGDSGECPADQCVLYGYVSQTSDVGIPRLRQAVDTLLDSIGDLQDLQVVWSMHWEQRCPPKAQISDEDHIIALQSLSADLAFDDDILTDVKSAWQRIAKPEDPGSFMIFEARDGTTDEDDE</sequence>
<dbReference type="GO" id="GO:0005092">
    <property type="term" value="F:GDP-dissociation inhibitor activity"/>
    <property type="evidence" value="ECO:0007669"/>
    <property type="project" value="UniProtKB-UniRule"/>
</dbReference>
<dbReference type="GO" id="GO:0005968">
    <property type="term" value="C:Rab-protein geranylgeranyltransferase complex"/>
    <property type="evidence" value="ECO:0007669"/>
    <property type="project" value="TreeGrafter"/>
</dbReference>
<dbReference type="PANTHER" id="PTHR11787:SF4">
    <property type="entry name" value="CHM, RAB ESCORT PROTEIN 1"/>
    <property type="match status" value="1"/>
</dbReference>
<evidence type="ECO:0000256" key="2">
    <source>
        <dbReference type="PIRNR" id="PIRNR037514"/>
    </source>
</evidence>
<dbReference type="InterPro" id="IPR017230">
    <property type="entry name" value="Mrs6"/>
</dbReference>
<evidence type="ECO:0000313" key="4">
    <source>
        <dbReference type="Proteomes" id="UP000073492"/>
    </source>
</evidence>
<accession>A0A139I1K8</accession>
<dbReference type="GO" id="GO:0007264">
    <property type="term" value="P:small GTPase-mediated signal transduction"/>
    <property type="evidence" value="ECO:0007669"/>
    <property type="project" value="UniProtKB-UniRule"/>
</dbReference>
<dbReference type="OrthoDB" id="1923006at2759"/>
<evidence type="ECO:0000256" key="1">
    <source>
        <dbReference type="ARBA" id="ARBA00005593"/>
    </source>
</evidence>
<dbReference type="InterPro" id="IPR018203">
    <property type="entry name" value="GDP_dissociation_inhibitor"/>
</dbReference>
<reference evidence="3 4" key="1">
    <citation type="submission" date="2015-07" db="EMBL/GenBank/DDBJ databases">
        <title>Comparative genomics of the Sigatoka disease complex on banana suggests a link between parallel evolutionary changes in Pseudocercospora fijiensis and Pseudocercospora eumusae and increased virulence on the banana host.</title>
        <authorList>
            <person name="Chang T.-C."/>
            <person name="Salvucci A."/>
            <person name="Crous P.W."/>
            <person name="Stergiopoulos I."/>
        </authorList>
    </citation>
    <scope>NUCLEOTIDE SEQUENCE [LARGE SCALE GENOMIC DNA]</scope>
    <source>
        <strain evidence="3 4">CBS 116634</strain>
    </source>
</reference>
<gene>
    <name evidence="3" type="ORF">AC579_4457</name>
</gene>
<dbReference type="PIRSF" id="PIRSF037514">
    <property type="entry name" value="Rab_ger_ger_transf_A_fun"/>
    <property type="match status" value="1"/>
</dbReference>